<dbReference type="InterPro" id="IPR019775">
    <property type="entry name" value="WD40_repeat_CS"/>
</dbReference>
<evidence type="ECO:0000313" key="6">
    <source>
        <dbReference type="EMBL" id="KAK2881574.1"/>
    </source>
</evidence>
<feature type="domain" description="Sialidase" evidence="5">
    <location>
        <begin position="65"/>
        <end position="372"/>
    </location>
</feature>
<evidence type="ECO:0000256" key="3">
    <source>
        <dbReference type="PROSITE-ProRule" id="PRU00221"/>
    </source>
</evidence>
<feature type="compositionally biased region" description="Low complexity" evidence="4">
    <location>
        <begin position="733"/>
        <end position="743"/>
    </location>
</feature>
<dbReference type="InterPro" id="IPR042453">
    <property type="entry name" value="WDR53"/>
</dbReference>
<feature type="region of interest" description="Disordered" evidence="4">
    <location>
        <begin position="703"/>
        <end position="747"/>
    </location>
</feature>
<feature type="repeat" description="WD" evidence="3">
    <location>
        <begin position="680"/>
        <end position="702"/>
    </location>
</feature>
<dbReference type="InterPro" id="IPR036278">
    <property type="entry name" value="Sialidase_sf"/>
</dbReference>
<dbReference type="InterPro" id="IPR011040">
    <property type="entry name" value="Sialidase"/>
</dbReference>
<dbReference type="Gene3D" id="2.130.10.10">
    <property type="entry name" value="YVTN repeat-like/Quinoprotein amine dehydrogenase"/>
    <property type="match status" value="2"/>
</dbReference>
<organism evidence="6 7">
    <name type="scientific">Cirrhinus molitorella</name>
    <name type="common">mud carp</name>
    <dbReference type="NCBI Taxonomy" id="172907"/>
    <lineage>
        <taxon>Eukaryota</taxon>
        <taxon>Metazoa</taxon>
        <taxon>Chordata</taxon>
        <taxon>Craniata</taxon>
        <taxon>Vertebrata</taxon>
        <taxon>Euteleostomi</taxon>
        <taxon>Actinopterygii</taxon>
        <taxon>Neopterygii</taxon>
        <taxon>Teleostei</taxon>
        <taxon>Ostariophysi</taxon>
        <taxon>Cypriniformes</taxon>
        <taxon>Cyprinidae</taxon>
        <taxon>Labeoninae</taxon>
        <taxon>Labeonini</taxon>
        <taxon>Cirrhinus</taxon>
    </lineage>
</organism>
<dbReference type="AlphaFoldDB" id="A0AA88PIF5"/>
<accession>A0AA88PIF5</accession>
<evidence type="ECO:0000259" key="5">
    <source>
        <dbReference type="Pfam" id="PF13088"/>
    </source>
</evidence>
<evidence type="ECO:0000256" key="4">
    <source>
        <dbReference type="SAM" id="MobiDB-lite"/>
    </source>
</evidence>
<feature type="repeat" description="WD" evidence="3">
    <location>
        <begin position="553"/>
        <end position="587"/>
    </location>
</feature>
<dbReference type="EMBL" id="JAUYZG010000018">
    <property type="protein sequence ID" value="KAK2881574.1"/>
    <property type="molecule type" value="Genomic_DNA"/>
</dbReference>
<dbReference type="SUPFAM" id="SSF50939">
    <property type="entry name" value="Sialidases"/>
    <property type="match status" value="1"/>
</dbReference>
<comment type="caution">
    <text evidence="6">The sequence shown here is derived from an EMBL/GenBank/DDBJ whole genome shotgun (WGS) entry which is preliminary data.</text>
</comment>
<dbReference type="Pfam" id="PF00400">
    <property type="entry name" value="WD40"/>
    <property type="match status" value="2"/>
</dbReference>
<feature type="compositionally biased region" description="Basic residues" evidence="4">
    <location>
        <begin position="704"/>
        <end position="717"/>
    </location>
</feature>
<dbReference type="Gene3D" id="2.120.10.10">
    <property type="match status" value="1"/>
</dbReference>
<feature type="compositionally biased region" description="Polar residues" evidence="4">
    <location>
        <begin position="718"/>
        <end position="732"/>
    </location>
</feature>
<dbReference type="CDD" id="cd15482">
    <property type="entry name" value="Sialidase_non-viral"/>
    <property type="match status" value="1"/>
</dbReference>
<reference evidence="6" key="1">
    <citation type="submission" date="2023-08" db="EMBL/GenBank/DDBJ databases">
        <title>Chromosome-level Genome Assembly of mud carp (Cirrhinus molitorella).</title>
        <authorList>
            <person name="Liu H."/>
        </authorList>
    </citation>
    <scope>NUCLEOTIDE SEQUENCE</scope>
    <source>
        <strain evidence="6">Prfri</strain>
        <tissue evidence="6">Muscle</tissue>
    </source>
</reference>
<keyword evidence="7" id="KW-1185">Reference proteome</keyword>
<keyword evidence="1 3" id="KW-0853">WD repeat</keyword>
<protein>
    <recommendedName>
        <fullName evidence="5">Sialidase domain-containing protein</fullName>
    </recommendedName>
</protein>
<dbReference type="PROSITE" id="PS00678">
    <property type="entry name" value="WD_REPEATS_1"/>
    <property type="match status" value="1"/>
</dbReference>
<sequence length="793" mass="87242">MGSQYFPARSMLFHKEPSGVTYRVPALIYIPRSSCFLAFCEERLTPADSQAHLLVMRKGNFYKNYVEWKDMEVLSTARLEGYRSMNPCPVYDEFTGTVFLFFISVLGHTSESYQLITGKNVTRLCYVSSSDQGDTWSSVTDLTKRLIGDTIKEWATFAVGPGHGTQLKSGRLIIPAYAYHIDCRNCFGRKCKTSSHSFCFYSDTHGKVWHFGEALSTPESVECQMVSVDQENGVNILYCNARSVSGCRVQAVSFDNGAVFHDGQLVHKLVEPKYGCHGSVIGFPAPFYQLKQSQHFLRRLRSIYTPFAVSMSPGLRSPQNFLPPTWVVYTHPTCSKARRDLGVYLSLLPRDPDSWSGPWIIYEGPSAYSDLAYVELMSTDGSVAPVFACLFENGDTCHNADLKRVLSARTEVSAAHNRMSCIWTGGHATPVLCAGVSSESEHVVATGAEGGELTLWSHDGLPVSKLHISADDDVTCIAFSPSTPSMLYASHGQSVSVLDTRNLKAAVTELTDVGEEEINWLSVNESGGLLAVADDSGAVRVVDLQLEKVIRTLRKHDNICSSVTFRPHRPQSLVSAGLDMQVLLWNLPKVRPQWTYSLQDSQEDDAHPQKAGQMFNPPLAHCIDVASCGNVFACAAEDGCIHLLRVSEDSRLKERGMFKAHCQGASQAHFISFLSHPYWLATGGNDGLVALWDLSEDALVANERKRKSHKKRQKARTKTASQGSDKNQKQQMSGAEAGSASSSLETQGKTVPKLSFNHGEKVNWVCPAVLKGKPSLLVADQSSSPSVYSLDGL</sequence>
<evidence type="ECO:0000256" key="1">
    <source>
        <dbReference type="ARBA" id="ARBA00022574"/>
    </source>
</evidence>
<dbReference type="Pfam" id="PF13088">
    <property type="entry name" value="BNR_2"/>
    <property type="match status" value="1"/>
</dbReference>
<dbReference type="InterPro" id="IPR015943">
    <property type="entry name" value="WD40/YVTN_repeat-like_dom_sf"/>
</dbReference>
<evidence type="ECO:0000256" key="2">
    <source>
        <dbReference type="ARBA" id="ARBA00022737"/>
    </source>
</evidence>
<dbReference type="SMART" id="SM00320">
    <property type="entry name" value="WD40"/>
    <property type="match status" value="6"/>
</dbReference>
<dbReference type="PROSITE" id="PS50082">
    <property type="entry name" value="WD_REPEATS_2"/>
    <property type="match status" value="2"/>
</dbReference>
<dbReference type="InterPro" id="IPR001680">
    <property type="entry name" value="WD40_rpt"/>
</dbReference>
<evidence type="ECO:0000313" key="7">
    <source>
        <dbReference type="Proteomes" id="UP001187343"/>
    </source>
</evidence>
<dbReference type="PANTHER" id="PTHR44666:SF1">
    <property type="entry name" value="WD REPEAT-CONTAINING PROTEIN 53"/>
    <property type="match status" value="1"/>
</dbReference>
<keyword evidence="2" id="KW-0677">Repeat</keyword>
<gene>
    <name evidence="6" type="ORF">Q8A67_018842</name>
</gene>
<dbReference type="PANTHER" id="PTHR44666">
    <property type="entry name" value="WD REPEAT-CONTAINING PROTEIN 53"/>
    <property type="match status" value="1"/>
</dbReference>
<name>A0AA88PIF5_9TELE</name>
<dbReference type="SUPFAM" id="SSF50978">
    <property type="entry name" value="WD40 repeat-like"/>
    <property type="match status" value="1"/>
</dbReference>
<dbReference type="Proteomes" id="UP001187343">
    <property type="component" value="Unassembled WGS sequence"/>
</dbReference>
<dbReference type="InterPro" id="IPR036322">
    <property type="entry name" value="WD40_repeat_dom_sf"/>
</dbReference>
<proteinExistence type="predicted"/>